<feature type="signal peptide" evidence="1">
    <location>
        <begin position="1"/>
        <end position="33"/>
    </location>
</feature>
<proteinExistence type="predicted"/>
<name>A0A2M4D2J7_ANODA</name>
<accession>A0A2M4D2J7</accession>
<keyword evidence="1" id="KW-0732">Signal</keyword>
<organism evidence="2">
    <name type="scientific">Anopheles darlingi</name>
    <name type="common">Mosquito</name>
    <dbReference type="NCBI Taxonomy" id="43151"/>
    <lineage>
        <taxon>Eukaryota</taxon>
        <taxon>Metazoa</taxon>
        <taxon>Ecdysozoa</taxon>
        <taxon>Arthropoda</taxon>
        <taxon>Hexapoda</taxon>
        <taxon>Insecta</taxon>
        <taxon>Pterygota</taxon>
        <taxon>Neoptera</taxon>
        <taxon>Endopterygota</taxon>
        <taxon>Diptera</taxon>
        <taxon>Nematocera</taxon>
        <taxon>Culicoidea</taxon>
        <taxon>Culicidae</taxon>
        <taxon>Anophelinae</taxon>
        <taxon>Anopheles</taxon>
    </lineage>
</organism>
<protein>
    <submittedName>
        <fullName evidence="2">Putative secreted protein</fullName>
    </submittedName>
</protein>
<dbReference type="AlphaFoldDB" id="A0A2M4D2J7"/>
<dbReference type="EMBL" id="GGFL01007605">
    <property type="protein sequence ID" value="MBW71783.1"/>
    <property type="molecule type" value="Transcribed_RNA"/>
</dbReference>
<reference evidence="2" key="1">
    <citation type="submission" date="2018-01" db="EMBL/GenBank/DDBJ databases">
        <title>An insight into the sialome of Amazonian anophelines.</title>
        <authorList>
            <person name="Ribeiro J.M."/>
            <person name="Scarpassa V."/>
            <person name="Calvo E."/>
        </authorList>
    </citation>
    <scope>NUCLEOTIDE SEQUENCE</scope>
</reference>
<sequence>MTTRLVLMMIMMMMMLLLQLLLWLFRCSFRGDASGVAPCQATSSPSCCVRTSSLGTLRPPLCCEMYGVGRYATKWKIWKRKKGTENVCH</sequence>
<evidence type="ECO:0000313" key="2">
    <source>
        <dbReference type="EMBL" id="MBW71783.1"/>
    </source>
</evidence>
<evidence type="ECO:0000256" key="1">
    <source>
        <dbReference type="SAM" id="SignalP"/>
    </source>
</evidence>
<feature type="chain" id="PRO_5014663103" evidence="1">
    <location>
        <begin position="34"/>
        <end position="89"/>
    </location>
</feature>